<protein>
    <submittedName>
        <fullName evidence="2">Uncharacterized protein</fullName>
    </submittedName>
</protein>
<evidence type="ECO:0000313" key="3">
    <source>
        <dbReference type="Proteomes" id="UP000094936"/>
    </source>
</evidence>
<dbReference type="EMBL" id="LYBM01000001">
    <property type="protein sequence ID" value="ODA36066.1"/>
    <property type="molecule type" value="Genomic_DNA"/>
</dbReference>
<dbReference type="RefSeq" id="WP_068897992.1">
    <property type="nucleotide sequence ID" value="NZ_JBHUIF010000002.1"/>
</dbReference>
<name>A0A1C3ES50_9GAMM</name>
<reference evidence="2 3" key="1">
    <citation type="submission" date="2016-05" db="EMBL/GenBank/DDBJ databases">
        <title>Genomic Taxonomy of the Vibrionaceae.</title>
        <authorList>
            <person name="Gomez-Gil B."/>
            <person name="Enciso-Ibarra J."/>
        </authorList>
    </citation>
    <scope>NUCLEOTIDE SEQUENCE [LARGE SCALE GENOMIC DNA]</scope>
    <source>
        <strain evidence="2 3">CAIM 1920</strain>
    </source>
</reference>
<proteinExistence type="predicted"/>
<dbReference type="Proteomes" id="UP000094936">
    <property type="component" value="Unassembled WGS sequence"/>
</dbReference>
<dbReference type="OrthoDB" id="6270900at2"/>
<feature type="region of interest" description="Disordered" evidence="1">
    <location>
        <begin position="1"/>
        <end position="20"/>
    </location>
</feature>
<feature type="compositionally biased region" description="Basic residues" evidence="1">
    <location>
        <begin position="1"/>
        <end position="15"/>
    </location>
</feature>
<evidence type="ECO:0000313" key="2">
    <source>
        <dbReference type="EMBL" id="ODA36066.1"/>
    </source>
</evidence>
<sequence>MGAKKALRKLKKQKEKLKTESARQLMELAKSTVSSDDHPSTQRQHALSADLKAVSKEALTSMASELAVPFNPLLSWFNEGSIVVNLRNSNDSEGKQTAIVTAPTVKSITHLPLKSPPCKRCPALQNGICKCAAKKLQQHA</sequence>
<gene>
    <name evidence="2" type="ORF">A8L45_00205</name>
</gene>
<keyword evidence="3" id="KW-1185">Reference proteome</keyword>
<organism evidence="2 3">
    <name type="scientific">Veronia pacifica</name>
    <dbReference type="NCBI Taxonomy" id="1080227"/>
    <lineage>
        <taxon>Bacteria</taxon>
        <taxon>Pseudomonadati</taxon>
        <taxon>Pseudomonadota</taxon>
        <taxon>Gammaproteobacteria</taxon>
        <taxon>Vibrionales</taxon>
        <taxon>Vibrionaceae</taxon>
        <taxon>Veronia</taxon>
    </lineage>
</organism>
<comment type="caution">
    <text evidence="2">The sequence shown here is derived from an EMBL/GenBank/DDBJ whole genome shotgun (WGS) entry which is preliminary data.</text>
</comment>
<accession>A0A1C3ES50</accession>
<evidence type="ECO:0000256" key="1">
    <source>
        <dbReference type="SAM" id="MobiDB-lite"/>
    </source>
</evidence>
<dbReference type="AlphaFoldDB" id="A0A1C3ES50"/>